<name>A0ABQ2K0V4_9SPHN</name>
<evidence type="ECO:0000313" key="4">
    <source>
        <dbReference type="EMBL" id="GGN61715.1"/>
    </source>
</evidence>
<dbReference type="Gene3D" id="1.10.630.10">
    <property type="entry name" value="Cytochrome P450"/>
    <property type="match status" value="1"/>
</dbReference>
<keyword evidence="2" id="KW-0479">Metal-binding</keyword>
<dbReference type="Proteomes" id="UP000605099">
    <property type="component" value="Unassembled WGS sequence"/>
</dbReference>
<evidence type="ECO:0000256" key="2">
    <source>
        <dbReference type="RuleBase" id="RU000461"/>
    </source>
</evidence>
<feature type="region of interest" description="Disordered" evidence="3">
    <location>
        <begin position="1"/>
        <end position="22"/>
    </location>
</feature>
<proteinExistence type="inferred from homology"/>
<dbReference type="PRINTS" id="PR00359">
    <property type="entry name" value="BP450"/>
</dbReference>
<keyword evidence="5" id="KW-1185">Reference proteome</keyword>
<dbReference type="InterPro" id="IPR001128">
    <property type="entry name" value="Cyt_P450"/>
</dbReference>
<comment type="caution">
    <text evidence="4">The sequence shown here is derived from an EMBL/GenBank/DDBJ whole genome shotgun (WGS) entry which is preliminary data.</text>
</comment>
<accession>A0ABQ2K0V4</accession>
<dbReference type="PANTHER" id="PTHR46696:SF3">
    <property type="entry name" value="PULCHERRIMINIC ACID SYNTHASE"/>
    <property type="match status" value="1"/>
</dbReference>
<evidence type="ECO:0000256" key="3">
    <source>
        <dbReference type="SAM" id="MobiDB-lite"/>
    </source>
</evidence>
<organism evidence="4 5">
    <name type="scientific">Novosphingobium indicum</name>
    <dbReference type="NCBI Taxonomy" id="462949"/>
    <lineage>
        <taxon>Bacteria</taxon>
        <taxon>Pseudomonadati</taxon>
        <taxon>Pseudomonadota</taxon>
        <taxon>Alphaproteobacteria</taxon>
        <taxon>Sphingomonadales</taxon>
        <taxon>Sphingomonadaceae</taxon>
        <taxon>Novosphingobium</taxon>
    </lineage>
</organism>
<dbReference type="InterPro" id="IPR002397">
    <property type="entry name" value="Cyt_P450_B"/>
</dbReference>
<protein>
    <submittedName>
        <fullName evidence="4">Cytochrome P450</fullName>
    </submittedName>
</protein>
<dbReference type="InterPro" id="IPR017972">
    <property type="entry name" value="Cyt_P450_CS"/>
</dbReference>
<dbReference type="SUPFAM" id="SSF48264">
    <property type="entry name" value="Cytochrome P450"/>
    <property type="match status" value="1"/>
</dbReference>
<keyword evidence="2" id="KW-0503">Monooxygenase</keyword>
<evidence type="ECO:0000313" key="5">
    <source>
        <dbReference type="Proteomes" id="UP000605099"/>
    </source>
</evidence>
<keyword evidence="2" id="KW-0349">Heme</keyword>
<keyword evidence="2" id="KW-0408">Iron</keyword>
<dbReference type="EMBL" id="BMLK01000039">
    <property type="protein sequence ID" value="GGN61715.1"/>
    <property type="molecule type" value="Genomic_DNA"/>
</dbReference>
<dbReference type="PRINTS" id="PR00385">
    <property type="entry name" value="P450"/>
</dbReference>
<dbReference type="InterPro" id="IPR036396">
    <property type="entry name" value="Cyt_P450_sf"/>
</dbReference>
<reference evidence="5" key="1">
    <citation type="journal article" date="2019" name="Int. J. Syst. Evol. Microbiol.">
        <title>The Global Catalogue of Microorganisms (GCM) 10K type strain sequencing project: providing services to taxonomists for standard genome sequencing and annotation.</title>
        <authorList>
            <consortium name="The Broad Institute Genomics Platform"/>
            <consortium name="The Broad Institute Genome Sequencing Center for Infectious Disease"/>
            <person name="Wu L."/>
            <person name="Ma J."/>
        </authorList>
    </citation>
    <scope>NUCLEOTIDE SEQUENCE [LARGE SCALE GENOMIC DNA]</scope>
    <source>
        <strain evidence="5">CGMCC 1.6784</strain>
    </source>
</reference>
<dbReference type="PANTHER" id="PTHR46696">
    <property type="entry name" value="P450, PUTATIVE (EUROFUNG)-RELATED"/>
    <property type="match status" value="1"/>
</dbReference>
<evidence type="ECO:0000256" key="1">
    <source>
        <dbReference type="ARBA" id="ARBA00010617"/>
    </source>
</evidence>
<gene>
    <name evidence="4" type="ORF">GCM10011349_44640</name>
</gene>
<dbReference type="PROSITE" id="PS00086">
    <property type="entry name" value="CYTOCHROME_P450"/>
    <property type="match status" value="1"/>
</dbReference>
<dbReference type="Pfam" id="PF00067">
    <property type="entry name" value="p450"/>
    <property type="match status" value="1"/>
</dbReference>
<sequence length="443" mass="49526">MSNMAKSAGESGAEREIDGDTVPVGAAFTDNREVRRCPFDLWERIREQPGLYYHEPIEAWIAARHADVMQVVRDPVLFSSKLPFGKVAARKDREVLEPLLENDPEVAQLIKGLKPRRTPVLVNCDPPNHARQRRLVQGSFVGKRINDAEPMVENLARELIDGFPADGKLDLVSAFAVPLPVHVIARLLGADDEQQQHFKRWSDDFMRTAGNVELSHEVVVASMRGNLELYDYLRKQIADRRTNPRDDLLTSIIEARQPGDEPFSEDELLAMFSQFVVAGNETTTALIGSSLLTLAREPHFIDELYEDESKIARFIDEILRREAPVQSSFRIATQDTEVAGQPIKAGEQILLMYGAANRDESVYGDPAIDLDAKRPNHLAFGFGEHFCLGSNLAKMEAKIALKVFLDTFVRFPLQPDAVIDYAGTYQVRSLLGLPVTLQPRGAA</sequence>
<comment type="similarity">
    <text evidence="1 2">Belongs to the cytochrome P450 family.</text>
</comment>
<keyword evidence="2" id="KW-0560">Oxidoreductase</keyword>